<dbReference type="GO" id="GO:0016740">
    <property type="term" value="F:transferase activity"/>
    <property type="evidence" value="ECO:0007669"/>
    <property type="project" value="UniProtKB-KW"/>
</dbReference>
<dbReference type="Proteomes" id="UP001319121">
    <property type="component" value="Chromosome"/>
</dbReference>
<organism evidence="2 3">
    <name type="scientific">Ferrigenium kumadai</name>
    <dbReference type="NCBI Taxonomy" id="1682490"/>
    <lineage>
        <taxon>Bacteria</taxon>
        <taxon>Pseudomonadati</taxon>
        <taxon>Pseudomonadota</taxon>
        <taxon>Betaproteobacteria</taxon>
        <taxon>Nitrosomonadales</taxon>
        <taxon>Gallionellaceae</taxon>
        <taxon>Ferrigenium</taxon>
    </lineage>
</organism>
<keyword evidence="3" id="KW-1185">Reference proteome</keyword>
<protein>
    <submittedName>
        <fullName evidence="2">Glycosyl transferase</fullName>
    </submittedName>
</protein>
<dbReference type="EMBL" id="AP019536">
    <property type="protein sequence ID" value="BBJ00650.1"/>
    <property type="molecule type" value="Genomic_DNA"/>
</dbReference>
<dbReference type="Pfam" id="PF00535">
    <property type="entry name" value="Glycos_transf_2"/>
    <property type="match status" value="1"/>
</dbReference>
<proteinExistence type="predicted"/>
<dbReference type="InterPro" id="IPR050834">
    <property type="entry name" value="Glycosyltransf_2"/>
</dbReference>
<dbReference type="CDD" id="cd00761">
    <property type="entry name" value="Glyco_tranf_GTA_type"/>
    <property type="match status" value="1"/>
</dbReference>
<feature type="domain" description="Glycosyltransferase 2-like" evidence="1">
    <location>
        <begin position="14"/>
        <end position="153"/>
    </location>
</feature>
<reference evidence="2 3" key="1">
    <citation type="submission" date="2019-03" db="EMBL/GenBank/DDBJ databases">
        <title>Complete genome sequence of Ferrigenium kumadai strain An22, a microaerophilic iron-oxidizing bacterium isolated from a paddy field soil.</title>
        <authorList>
            <person name="Watanabe T."/>
            <person name="Asakawa S."/>
        </authorList>
    </citation>
    <scope>NUCLEOTIDE SEQUENCE [LARGE SCALE GENOMIC DNA]</scope>
    <source>
        <strain evidence="2 3">An22</strain>
    </source>
</reference>
<dbReference type="InterPro" id="IPR029044">
    <property type="entry name" value="Nucleotide-diphossugar_trans"/>
</dbReference>
<accession>A0AAN1T2C9</accession>
<dbReference type="InterPro" id="IPR001173">
    <property type="entry name" value="Glyco_trans_2-like"/>
</dbReference>
<keyword evidence="2" id="KW-0808">Transferase</keyword>
<dbReference type="AlphaFoldDB" id="A0AAN1T2C9"/>
<sequence length="349" mass="40350">MTEIKTFSRIPLLTIAIPTWNRQEYLRQNLRQLKAEIDTVGHHLVEVLVSDNCSTDATPDVVREAQEDGLPVRYVRNAENLGWALNFAQCVDLANGKYLLLFGDDDVLCNGTLSLLLEQLAAGDYGVICLRPYGYDKDYRLENPGGEGRIRRFDDAGRFLVSISQYFTLTSALVINRTMLSNVDSRQFIHTNLATFHLVLRAALAAKSNLYIEKFLVASKRQNSFSYEYYKVFVNEFWSIIDQHVQYGLSKEALRSLETWRLLTYYPFYMLDLRTSGRGDLEGTDLALNARFHDRLLFKYWVRPILRLPRPLAIMWGTLAMTLGRLARGDLRRGMSFIRDRLRRLLQRS</sequence>
<dbReference type="SUPFAM" id="SSF53448">
    <property type="entry name" value="Nucleotide-diphospho-sugar transferases"/>
    <property type="match status" value="1"/>
</dbReference>
<dbReference type="RefSeq" id="WP_212785873.1">
    <property type="nucleotide sequence ID" value="NZ_AP019536.1"/>
</dbReference>
<evidence type="ECO:0000313" key="2">
    <source>
        <dbReference type="EMBL" id="BBJ00650.1"/>
    </source>
</evidence>
<dbReference type="KEGG" id="fku:FGKAn22_23420"/>
<dbReference type="Gene3D" id="3.90.550.10">
    <property type="entry name" value="Spore Coat Polysaccharide Biosynthesis Protein SpsA, Chain A"/>
    <property type="match status" value="1"/>
</dbReference>
<evidence type="ECO:0000313" key="3">
    <source>
        <dbReference type="Proteomes" id="UP001319121"/>
    </source>
</evidence>
<dbReference type="PANTHER" id="PTHR43685:SF11">
    <property type="entry name" value="GLYCOSYLTRANSFERASE TAGX-RELATED"/>
    <property type="match status" value="1"/>
</dbReference>
<dbReference type="PANTHER" id="PTHR43685">
    <property type="entry name" value="GLYCOSYLTRANSFERASE"/>
    <property type="match status" value="1"/>
</dbReference>
<name>A0AAN1T2C9_9PROT</name>
<gene>
    <name evidence="2" type="ORF">FGKAn22_23420</name>
</gene>
<evidence type="ECO:0000259" key="1">
    <source>
        <dbReference type="Pfam" id="PF00535"/>
    </source>
</evidence>